<feature type="transmembrane region" description="Helical" evidence="9">
    <location>
        <begin position="193"/>
        <end position="223"/>
    </location>
</feature>
<dbReference type="EnsemblMetazoa" id="XM_030991300">
    <property type="protein sequence ID" value="XP_030847160"/>
    <property type="gene ID" value="LOC105446717"/>
</dbReference>
<feature type="transmembrane region" description="Helical" evidence="9">
    <location>
        <begin position="66"/>
        <end position="89"/>
    </location>
</feature>
<dbReference type="GO" id="GO:0005886">
    <property type="term" value="C:plasma membrane"/>
    <property type="evidence" value="ECO:0000318"/>
    <property type="project" value="GO_Central"/>
</dbReference>
<dbReference type="GO" id="GO:0004930">
    <property type="term" value="F:G protein-coupled receptor activity"/>
    <property type="evidence" value="ECO:0000318"/>
    <property type="project" value="GO_Central"/>
</dbReference>
<dbReference type="Gene3D" id="1.20.1070.10">
    <property type="entry name" value="Rhodopsin 7-helix transmembrane proteins"/>
    <property type="match status" value="1"/>
</dbReference>
<evidence type="ECO:0000256" key="6">
    <source>
        <dbReference type="ARBA" id="ARBA00023136"/>
    </source>
</evidence>
<dbReference type="AlphaFoldDB" id="A0A7M7T1L8"/>
<reference evidence="12" key="1">
    <citation type="submission" date="2015-02" db="EMBL/GenBank/DDBJ databases">
        <title>Genome sequencing for Strongylocentrotus purpuratus.</title>
        <authorList>
            <person name="Murali S."/>
            <person name="Liu Y."/>
            <person name="Vee V."/>
            <person name="English A."/>
            <person name="Wang M."/>
            <person name="Skinner E."/>
            <person name="Han Y."/>
            <person name="Muzny D.M."/>
            <person name="Worley K.C."/>
            <person name="Gibbs R.A."/>
        </authorList>
    </citation>
    <scope>NUCLEOTIDE SEQUENCE</scope>
</reference>
<keyword evidence="12" id="KW-1185">Reference proteome</keyword>
<dbReference type="CDD" id="cd00637">
    <property type="entry name" value="7tm_classA_rhodopsin-like"/>
    <property type="match status" value="1"/>
</dbReference>
<keyword evidence="2" id="KW-1003">Cell membrane</keyword>
<dbReference type="GO" id="GO:0007186">
    <property type="term" value="P:G protein-coupled receptor signaling pathway"/>
    <property type="evidence" value="ECO:0000318"/>
    <property type="project" value="GO_Central"/>
</dbReference>
<evidence type="ECO:0000256" key="1">
    <source>
        <dbReference type="ARBA" id="ARBA00004651"/>
    </source>
</evidence>
<evidence type="ECO:0000256" key="7">
    <source>
        <dbReference type="ARBA" id="ARBA00023170"/>
    </source>
</evidence>
<evidence type="ECO:0000256" key="2">
    <source>
        <dbReference type="ARBA" id="ARBA00022475"/>
    </source>
</evidence>
<dbReference type="SUPFAM" id="SSF81321">
    <property type="entry name" value="Family A G protein-coupled receptor-like"/>
    <property type="match status" value="1"/>
</dbReference>
<reference evidence="11" key="2">
    <citation type="submission" date="2021-01" db="UniProtKB">
        <authorList>
            <consortium name="EnsemblMetazoa"/>
        </authorList>
    </citation>
    <scope>IDENTIFICATION</scope>
</reference>
<feature type="transmembrane region" description="Helical" evidence="9">
    <location>
        <begin position="254"/>
        <end position="275"/>
    </location>
</feature>
<feature type="domain" description="G-protein coupled receptors family 1 profile" evidence="10">
    <location>
        <begin position="46"/>
        <end position="262"/>
    </location>
</feature>
<evidence type="ECO:0000313" key="12">
    <source>
        <dbReference type="Proteomes" id="UP000007110"/>
    </source>
</evidence>
<proteinExistence type="predicted"/>
<dbReference type="InterPro" id="IPR000276">
    <property type="entry name" value="GPCR_Rhodpsn"/>
</dbReference>
<name>A0A7M7T1L8_STRPU</name>
<organism evidence="11 12">
    <name type="scientific">Strongylocentrotus purpuratus</name>
    <name type="common">Purple sea urchin</name>
    <dbReference type="NCBI Taxonomy" id="7668"/>
    <lineage>
        <taxon>Eukaryota</taxon>
        <taxon>Metazoa</taxon>
        <taxon>Echinodermata</taxon>
        <taxon>Eleutherozoa</taxon>
        <taxon>Echinozoa</taxon>
        <taxon>Echinoidea</taxon>
        <taxon>Euechinoidea</taxon>
        <taxon>Echinacea</taxon>
        <taxon>Camarodonta</taxon>
        <taxon>Echinidea</taxon>
        <taxon>Strongylocentrotidae</taxon>
        <taxon>Strongylocentrotus</taxon>
    </lineage>
</organism>
<evidence type="ECO:0000313" key="11">
    <source>
        <dbReference type="EnsemblMetazoa" id="XP_030847160"/>
    </source>
</evidence>
<protein>
    <recommendedName>
        <fullName evidence="10">G-protein coupled receptors family 1 profile domain-containing protein</fullName>
    </recommendedName>
</protein>
<dbReference type="RefSeq" id="XP_030847160.1">
    <property type="nucleotide sequence ID" value="XM_030991300.1"/>
</dbReference>
<keyword evidence="4 9" id="KW-1133">Transmembrane helix</keyword>
<evidence type="ECO:0000256" key="4">
    <source>
        <dbReference type="ARBA" id="ARBA00022989"/>
    </source>
</evidence>
<dbReference type="InterPro" id="IPR017452">
    <property type="entry name" value="GPCR_Rhodpsn_7TM"/>
</dbReference>
<comment type="subcellular location">
    <subcellularLocation>
        <location evidence="1">Cell membrane</location>
        <topology evidence="1">Multi-pass membrane protein</topology>
    </subcellularLocation>
</comment>
<dbReference type="PANTHER" id="PTHR24249:SF422">
    <property type="entry name" value="G-PROTEIN COUPLED RECEPTORS FAMILY 1 PROFILE DOMAIN-CONTAINING PROTEIN"/>
    <property type="match status" value="1"/>
</dbReference>
<keyword evidence="8" id="KW-0807">Transducer</keyword>
<keyword evidence="5" id="KW-0297">G-protein coupled receptor</keyword>
<feature type="transmembrane region" description="Helical" evidence="9">
    <location>
        <begin position="30"/>
        <end position="54"/>
    </location>
</feature>
<accession>A0A7M7T1L8</accession>
<evidence type="ECO:0000256" key="9">
    <source>
        <dbReference type="SAM" id="Phobius"/>
    </source>
</evidence>
<evidence type="ECO:0000256" key="3">
    <source>
        <dbReference type="ARBA" id="ARBA00022692"/>
    </source>
</evidence>
<keyword evidence="6 9" id="KW-0472">Membrane</keyword>
<keyword evidence="3 9" id="KW-0812">Transmembrane</keyword>
<evidence type="ECO:0000256" key="8">
    <source>
        <dbReference type="ARBA" id="ARBA00023224"/>
    </source>
</evidence>
<keyword evidence="7" id="KW-0675">Receptor</keyword>
<dbReference type="InParanoid" id="A0A7M7T1L8"/>
<dbReference type="Proteomes" id="UP000007110">
    <property type="component" value="Unassembled WGS sequence"/>
</dbReference>
<dbReference type="KEGG" id="spu:105446717"/>
<feature type="transmembrane region" description="Helical" evidence="9">
    <location>
        <begin position="109"/>
        <end position="128"/>
    </location>
</feature>
<dbReference type="PROSITE" id="PS50262">
    <property type="entry name" value="G_PROTEIN_RECEP_F1_2"/>
    <property type="match status" value="1"/>
</dbReference>
<evidence type="ECO:0000256" key="5">
    <source>
        <dbReference type="ARBA" id="ARBA00023040"/>
    </source>
</evidence>
<dbReference type="GeneID" id="105446717"/>
<sequence>MSVFYDCLTSRANISNTTDHVEPWPTSSDIILAIFYGLMSLVIVVSNVGNLFALPHVTAELGANTVFLYRALALVDLLTGIFGSGGKFVDIIVHWSAGDALVLYTEIKSILSVICINYSLLILGCVSLNRYLLIAMPYRYKEVTRRKMVIALVVVFIVGALQAFVGYLYSYIIHKITGEPFCYFQVSNCNHIYHGYIVIYLFIPSIVTIIITFTNMCLLLIVLDHKRRIKKQTNLFNGGSPQTRKQRNIKGITILLLITLGCISLGMLCTLWSPIEKMFQDAGLRDLCVESGVIAISSVAGVMEFCKYNRAVKLLYEAFMRQA</sequence>
<dbReference type="PANTHER" id="PTHR24249">
    <property type="entry name" value="HISTAMINE RECEPTOR-RELATED G-PROTEIN COUPLED RECEPTOR"/>
    <property type="match status" value="1"/>
</dbReference>
<dbReference type="InterPro" id="IPR050569">
    <property type="entry name" value="TAAR"/>
</dbReference>
<dbReference type="Pfam" id="PF00001">
    <property type="entry name" value="7tm_1"/>
    <property type="match status" value="1"/>
</dbReference>
<dbReference type="PROSITE" id="PS00237">
    <property type="entry name" value="G_PROTEIN_RECEP_F1_1"/>
    <property type="match status" value="1"/>
</dbReference>
<feature type="transmembrane region" description="Helical" evidence="9">
    <location>
        <begin position="149"/>
        <end position="173"/>
    </location>
</feature>
<dbReference type="OrthoDB" id="10629139at2759"/>
<evidence type="ECO:0000259" key="10">
    <source>
        <dbReference type="PROSITE" id="PS50262"/>
    </source>
</evidence>